<dbReference type="Pfam" id="PF22352">
    <property type="entry name" value="K319L-like_PKD"/>
    <property type="match status" value="1"/>
</dbReference>
<dbReference type="InterPro" id="IPR011050">
    <property type="entry name" value="Pectin_lyase_fold/virulence"/>
</dbReference>
<accession>A0A1W1BTD5</accession>
<gene>
    <name evidence="1" type="ORF">MNB_SV-14-1119</name>
</gene>
<sequence length="669" mass="71935">MQKLVNISSLSLVASAIALSLIFTGCGDTDPDNKGNHLPDVNIVQNNKTVNVGTKVNLTSTALDIDGDALTYEWKFVSKPTGSSATLTTTTTKKTSFTADKAGKYVIQFIAKDVVDAVGKDTVTIIAKEAGAVSNSCTSYTEITSTTYNVDTVLDGCYKIDRYLEIAENKLLTIKAGSTLKFTSSGYISVKGALKAVGTATNPIIFTGTTESAGHWQGIQFDNAVDDRNELDNVIIEYAGSWAYGALYATGATKLKIRNSIIRNNKLNGFYFGDDVMLSEFSNVTSTKNEATAGSVHPNALNVIDGTSNFKGNNNDYLTVRSGTVKSNQTWNALTVPVLVDRYIEIASNKLVNIKAGSKFEFVSSGYISVNGALKAIGTAEYKDKKTGKTIPANPITFSGATKAAGQWQGIQFNNAVDDRNELDNIIIEHAGSWAYGALYATGATKLKIRNSIIRNNKLYGFYFGNEVELNEFTNVTSTNNEKTAGRIGPKALSAIDGTSDFTGNIEDDYLTVASGNIVKDQTWKALSVPVLVDRYIEIGKNALVTVNSGARFAFVSSGYISVNGAFKAMGTATKPILFTGATKSKGFWQGIQFNNAVDNRNELAHITVEYAGSWAYGAVMALDATVLNLHDSIIRNNNLFGLWISDTASVTNTNNIFTNNTKGNVHQN</sequence>
<dbReference type="InterPro" id="IPR006626">
    <property type="entry name" value="PbH1"/>
</dbReference>
<dbReference type="SUPFAM" id="SSF51126">
    <property type="entry name" value="Pectin lyase-like"/>
    <property type="match status" value="2"/>
</dbReference>
<dbReference type="SUPFAM" id="SSF49299">
    <property type="entry name" value="PKD domain"/>
    <property type="match status" value="1"/>
</dbReference>
<name>A0A1W1BTD5_9ZZZZ</name>
<dbReference type="PROSITE" id="PS51257">
    <property type="entry name" value="PROKAR_LIPOPROTEIN"/>
    <property type="match status" value="1"/>
</dbReference>
<evidence type="ECO:0000313" key="1">
    <source>
        <dbReference type="EMBL" id="SFV56731.1"/>
    </source>
</evidence>
<protein>
    <submittedName>
        <fullName evidence="1">Fibronectin type III domain protein</fullName>
    </submittedName>
</protein>
<reference evidence="1" key="1">
    <citation type="submission" date="2016-10" db="EMBL/GenBank/DDBJ databases">
        <authorList>
            <person name="de Groot N.N."/>
        </authorList>
    </citation>
    <scope>NUCLEOTIDE SEQUENCE</scope>
</reference>
<dbReference type="SMART" id="SM00710">
    <property type="entry name" value="PbH1"/>
    <property type="match status" value="3"/>
</dbReference>
<dbReference type="InterPro" id="IPR013783">
    <property type="entry name" value="Ig-like_fold"/>
</dbReference>
<dbReference type="Gene3D" id="2.60.40.10">
    <property type="entry name" value="Immunoglobulins"/>
    <property type="match status" value="1"/>
</dbReference>
<dbReference type="InterPro" id="IPR035986">
    <property type="entry name" value="PKD_dom_sf"/>
</dbReference>
<organism evidence="1">
    <name type="scientific">hydrothermal vent metagenome</name>
    <dbReference type="NCBI Taxonomy" id="652676"/>
    <lineage>
        <taxon>unclassified sequences</taxon>
        <taxon>metagenomes</taxon>
        <taxon>ecological metagenomes</taxon>
    </lineage>
</organism>
<proteinExistence type="predicted"/>
<dbReference type="AlphaFoldDB" id="A0A1W1BTD5"/>
<dbReference type="EMBL" id="FPHN01000067">
    <property type="protein sequence ID" value="SFV56731.1"/>
    <property type="molecule type" value="Genomic_DNA"/>
</dbReference>